<keyword evidence="1" id="KW-0812">Transmembrane</keyword>
<sequence>MISKKLIENAVIVIFALPMLGIVLGGIYSIPAMKVTREKDPWLTLLLILGLGCTALGIGFSTNTPLVWSAALWIFGIVLLLVSRRLHGSLRHHLERFGVVHYPIFLISLFLGPLADKLQSRTQWEAIQEAPRTSSSP</sequence>
<evidence type="ECO:0000313" key="3">
    <source>
        <dbReference type="Proteomes" id="UP001207930"/>
    </source>
</evidence>
<organism evidence="2 3">
    <name type="scientific">Luteolibacter flavescens</name>
    <dbReference type="NCBI Taxonomy" id="1859460"/>
    <lineage>
        <taxon>Bacteria</taxon>
        <taxon>Pseudomonadati</taxon>
        <taxon>Verrucomicrobiota</taxon>
        <taxon>Verrucomicrobiia</taxon>
        <taxon>Verrucomicrobiales</taxon>
        <taxon>Verrucomicrobiaceae</taxon>
        <taxon>Luteolibacter</taxon>
    </lineage>
</organism>
<dbReference type="RefSeq" id="WP_264499755.1">
    <property type="nucleotide sequence ID" value="NZ_JAPDDS010000002.1"/>
</dbReference>
<keyword evidence="3" id="KW-1185">Reference proteome</keyword>
<keyword evidence="1" id="KW-0472">Membrane</keyword>
<dbReference type="EMBL" id="JAPDDS010000002">
    <property type="protein sequence ID" value="MCW1883793.1"/>
    <property type="molecule type" value="Genomic_DNA"/>
</dbReference>
<protein>
    <submittedName>
        <fullName evidence="2">Uncharacterized protein</fullName>
    </submittedName>
</protein>
<feature type="transmembrane region" description="Helical" evidence="1">
    <location>
        <begin position="94"/>
        <end position="115"/>
    </location>
</feature>
<feature type="transmembrane region" description="Helical" evidence="1">
    <location>
        <begin position="42"/>
        <end position="60"/>
    </location>
</feature>
<dbReference type="Proteomes" id="UP001207930">
    <property type="component" value="Unassembled WGS sequence"/>
</dbReference>
<name>A0ABT3FJQ3_9BACT</name>
<keyword evidence="1" id="KW-1133">Transmembrane helix</keyword>
<feature type="transmembrane region" description="Helical" evidence="1">
    <location>
        <begin position="66"/>
        <end position="82"/>
    </location>
</feature>
<evidence type="ECO:0000313" key="2">
    <source>
        <dbReference type="EMBL" id="MCW1883793.1"/>
    </source>
</evidence>
<accession>A0ABT3FJQ3</accession>
<comment type="caution">
    <text evidence="2">The sequence shown here is derived from an EMBL/GenBank/DDBJ whole genome shotgun (WGS) entry which is preliminary data.</text>
</comment>
<gene>
    <name evidence="2" type="ORF">OKA04_03575</name>
</gene>
<proteinExistence type="predicted"/>
<evidence type="ECO:0000256" key="1">
    <source>
        <dbReference type="SAM" id="Phobius"/>
    </source>
</evidence>
<feature type="transmembrane region" description="Helical" evidence="1">
    <location>
        <begin position="6"/>
        <end position="30"/>
    </location>
</feature>
<reference evidence="2 3" key="1">
    <citation type="submission" date="2022-10" db="EMBL/GenBank/DDBJ databases">
        <title>Luteolibacter flavescens strain MCCC 1K03193, whole genome shotgun sequencing project.</title>
        <authorList>
            <person name="Zhao G."/>
            <person name="Shen L."/>
        </authorList>
    </citation>
    <scope>NUCLEOTIDE SEQUENCE [LARGE SCALE GENOMIC DNA]</scope>
    <source>
        <strain evidence="2 3">MCCC 1K03193</strain>
    </source>
</reference>